<reference evidence="3" key="1">
    <citation type="submission" date="2018-05" db="EMBL/GenBank/DDBJ databases">
        <title>Draft genome sequence of Stemphylium lycopersici strain CIDEFI 213.</title>
        <authorList>
            <person name="Medina R."/>
            <person name="Franco M.E.E."/>
            <person name="Lucentini C.G."/>
            <person name="Saparrat M.C.N."/>
            <person name="Balatti P.A."/>
        </authorList>
    </citation>
    <scope>NUCLEOTIDE SEQUENCE [LARGE SCALE GENOMIC DNA]</scope>
    <source>
        <strain evidence="3">CIDEFI 213</strain>
    </source>
</reference>
<feature type="compositionally biased region" description="Low complexity" evidence="1">
    <location>
        <begin position="93"/>
        <end position="108"/>
    </location>
</feature>
<feature type="compositionally biased region" description="Basic residues" evidence="1">
    <location>
        <begin position="59"/>
        <end position="77"/>
    </location>
</feature>
<gene>
    <name evidence="2" type="ORF">DDE83_001888</name>
</gene>
<sequence>MTSHSQPMPPPVRTNTLDSQKSQSSSGQISPPCSPASQHSRAATSPAEESFFGAISARIRGRSRSRSRSAASRKRSKSPMVMPPEQTPHSQHTPIASPTTPTRPSAAPLQGGIPSVQNAGRRSTSGSDPWRGRHSNDWLFNGYSVTASAKELIQRRK</sequence>
<keyword evidence="3" id="KW-1185">Reference proteome</keyword>
<feature type="compositionally biased region" description="Polar residues" evidence="1">
    <location>
        <begin position="115"/>
        <end position="127"/>
    </location>
</feature>
<comment type="caution">
    <text evidence="2">The sequence shown here is derived from an EMBL/GenBank/DDBJ whole genome shotgun (WGS) entry which is preliminary data.</text>
</comment>
<dbReference type="Proteomes" id="UP000249619">
    <property type="component" value="Unassembled WGS sequence"/>
</dbReference>
<evidence type="ECO:0000256" key="1">
    <source>
        <dbReference type="SAM" id="MobiDB-lite"/>
    </source>
</evidence>
<feature type="region of interest" description="Disordered" evidence="1">
    <location>
        <begin position="1"/>
        <end position="141"/>
    </location>
</feature>
<dbReference type="AlphaFoldDB" id="A0A364NBH7"/>
<feature type="compositionally biased region" description="Low complexity" evidence="1">
    <location>
        <begin position="19"/>
        <end position="31"/>
    </location>
</feature>
<name>A0A364NBH7_STELY</name>
<evidence type="ECO:0000313" key="3">
    <source>
        <dbReference type="Proteomes" id="UP000249619"/>
    </source>
</evidence>
<proteinExistence type="predicted"/>
<dbReference type="OrthoDB" id="5089392at2759"/>
<organism evidence="2 3">
    <name type="scientific">Stemphylium lycopersici</name>
    <name type="common">Tomato gray leaf spot disease fungus</name>
    <name type="synonym">Thyrospora lycopersici</name>
    <dbReference type="NCBI Taxonomy" id="183478"/>
    <lineage>
        <taxon>Eukaryota</taxon>
        <taxon>Fungi</taxon>
        <taxon>Dikarya</taxon>
        <taxon>Ascomycota</taxon>
        <taxon>Pezizomycotina</taxon>
        <taxon>Dothideomycetes</taxon>
        <taxon>Pleosporomycetidae</taxon>
        <taxon>Pleosporales</taxon>
        <taxon>Pleosporineae</taxon>
        <taxon>Pleosporaceae</taxon>
        <taxon>Stemphylium</taxon>
    </lineage>
</organism>
<evidence type="ECO:0000313" key="2">
    <source>
        <dbReference type="EMBL" id="RAR14665.1"/>
    </source>
</evidence>
<accession>A0A364NBH7</accession>
<protein>
    <submittedName>
        <fullName evidence="2">Uncharacterized protein</fullName>
    </submittedName>
</protein>
<dbReference type="EMBL" id="QGDH01000019">
    <property type="protein sequence ID" value="RAR14665.1"/>
    <property type="molecule type" value="Genomic_DNA"/>
</dbReference>